<name>A0A1X7HPY6_9BACL</name>
<feature type="modified residue" description="N6-(pyridoxal phosphate)lysine" evidence="4">
    <location>
        <position position="394"/>
    </location>
</feature>
<dbReference type="InterPro" id="IPR015421">
    <property type="entry name" value="PyrdxlP-dep_Trfase_major"/>
</dbReference>
<dbReference type="Gene3D" id="3.40.640.10">
    <property type="entry name" value="Type I PLP-dependent aspartate aminotransferase-like (Major domain)"/>
    <property type="match status" value="1"/>
</dbReference>
<dbReference type="EMBL" id="LT840184">
    <property type="protein sequence ID" value="SMF90861.1"/>
    <property type="molecule type" value="Genomic_DNA"/>
</dbReference>
<dbReference type="STRING" id="1313296.SAMN05661091_5265"/>
<accession>A0A1X7HPY6</accession>
<organism evidence="6 7">
    <name type="scientific">Paenibacillus uliginis N3/975</name>
    <dbReference type="NCBI Taxonomy" id="1313296"/>
    <lineage>
        <taxon>Bacteria</taxon>
        <taxon>Bacillati</taxon>
        <taxon>Bacillota</taxon>
        <taxon>Bacilli</taxon>
        <taxon>Bacillales</taxon>
        <taxon>Paenibacillaceae</taxon>
        <taxon>Paenibacillus</taxon>
    </lineage>
</organism>
<evidence type="ECO:0000256" key="3">
    <source>
        <dbReference type="ARBA" id="ARBA00023239"/>
    </source>
</evidence>
<dbReference type="GO" id="GO:0030170">
    <property type="term" value="F:pyridoxal phosphate binding"/>
    <property type="evidence" value="ECO:0007669"/>
    <property type="project" value="InterPro"/>
</dbReference>
<dbReference type="AlphaFoldDB" id="A0A1X7HPY6"/>
<evidence type="ECO:0000256" key="2">
    <source>
        <dbReference type="ARBA" id="ARBA00022898"/>
    </source>
</evidence>
<dbReference type="RefSeq" id="WP_208915904.1">
    <property type="nucleotide sequence ID" value="NZ_LT840184.1"/>
</dbReference>
<dbReference type="Pfam" id="PF00282">
    <property type="entry name" value="Pyridoxal_deC"/>
    <property type="match status" value="1"/>
</dbReference>
<proteinExistence type="predicted"/>
<dbReference type="InterPro" id="IPR022397">
    <property type="entry name" value="Tyrosine_deCO2ase_bac"/>
</dbReference>
<evidence type="ECO:0000259" key="5">
    <source>
        <dbReference type="Pfam" id="PF21391"/>
    </source>
</evidence>
<reference evidence="6 7" key="1">
    <citation type="submission" date="2017-04" db="EMBL/GenBank/DDBJ databases">
        <authorList>
            <person name="Afonso C.L."/>
            <person name="Miller P.J."/>
            <person name="Scott M.A."/>
            <person name="Spackman E."/>
            <person name="Goraichik I."/>
            <person name="Dimitrov K.M."/>
            <person name="Suarez D.L."/>
            <person name="Swayne D.E."/>
        </authorList>
    </citation>
    <scope>NUCLEOTIDE SEQUENCE [LARGE SCALE GENOMIC DNA]</scope>
    <source>
        <strain evidence="6 7">N3/975</strain>
    </source>
</reference>
<dbReference type="Pfam" id="PF21391">
    <property type="entry name" value="tyr_de_CO2_C"/>
    <property type="match status" value="1"/>
</dbReference>
<dbReference type="NCBIfam" id="TIGR03811">
    <property type="entry name" value="tyr_de_CO2_Ent"/>
    <property type="match status" value="1"/>
</dbReference>
<dbReference type="Proteomes" id="UP000192940">
    <property type="component" value="Chromosome I"/>
</dbReference>
<evidence type="ECO:0000313" key="6">
    <source>
        <dbReference type="EMBL" id="SMF90861.1"/>
    </source>
</evidence>
<evidence type="ECO:0000256" key="4">
    <source>
        <dbReference type="PIRSR" id="PIRSR602129-50"/>
    </source>
</evidence>
<dbReference type="SUPFAM" id="SSF53383">
    <property type="entry name" value="PLP-dependent transferases"/>
    <property type="match status" value="1"/>
</dbReference>
<comment type="cofactor">
    <cofactor evidence="1 4">
        <name>pyridoxal 5'-phosphate</name>
        <dbReference type="ChEBI" id="CHEBI:597326"/>
    </cofactor>
</comment>
<feature type="domain" description="L-tyrosine decarboxylase C-terminal" evidence="5">
    <location>
        <begin position="475"/>
        <end position="615"/>
    </location>
</feature>
<keyword evidence="3" id="KW-0456">Lyase</keyword>
<protein>
    <submittedName>
        <fullName evidence="6">Tyrosine decarboxylase</fullName>
    </submittedName>
</protein>
<dbReference type="InterPro" id="IPR015424">
    <property type="entry name" value="PyrdxlP-dep_Trfase"/>
</dbReference>
<dbReference type="InterPro" id="IPR049373">
    <property type="entry name" value="TyrDC_C"/>
</dbReference>
<dbReference type="InterPro" id="IPR021115">
    <property type="entry name" value="Pyridoxal-P_BS"/>
</dbReference>
<dbReference type="GO" id="GO:0019752">
    <property type="term" value="P:carboxylic acid metabolic process"/>
    <property type="evidence" value="ECO:0007669"/>
    <property type="project" value="InterPro"/>
</dbReference>
<dbReference type="InterPro" id="IPR002129">
    <property type="entry name" value="PyrdxlP-dep_de-COase"/>
</dbReference>
<dbReference type="PANTHER" id="PTHR42735:SF4">
    <property type="entry name" value="PYRIDOXAL PHOSPHATE-DEPENDENT DECARBOXYLASE FAMILY PROTEIN"/>
    <property type="match status" value="1"/>
</dbReference>
<dbReference type="GO" id="GO:0004058">
    <property type="term" value="F:aromatic-L-amino-acid decarboxylase activity"/>
    <property type="evidence" value="ECO:0007669"/>
    <property type="project" value="UniProtKB-ARBA"/>
</dbReference>
<dbReference type="InterPro" id="IPR050477">
    <property type="entry name" value="GrpII_AminoAcid_Decarb"/>
</dbReference>
<evidence type="ECO:0000256" key="1">
    <source>
        <dbReference type="ARBA" id="ARBA00001933"/>
    </source>
</evidence>
<dbReference type="PROSITE" id="PS00392">
    <property type="entry name" value="DDC_GAD_HDC_YDC"/>
    <property type="match status" value="1"/>
</dbReference>
<evidence type="ECO:0000313" key="7">
    <source>
        <dbReference type="Proteomes" id="UP000192940"/>
    </source>
</evidence>
<gene>
    <name evidence="6" type="ORF">SAMN05661091_5265</name>
</gene>
<dbReference type="PANTHER" id="PTHR42735">
    <property type="match status" value="1"/>
</dbReference>
<keyword evidence="2 4" id="KW-0663">Pyridoxal phosphate</keyword>
<sequence length="638" mass="72654">MNYQIPEIDLKALFLGHKGENVDIFKEVLLKMVDEHVGWRQNYQPQDLPVITPFDKSSKSFQDTTDHMRSVFNELSSKLRSESLPWHTAGRFWGHMNSETLMPAIIAYSTAMLWNGNNVAYESSPGTSQMEEEVGHQLCKMMSYKAGESWGHICADGSIANFEGLWYARNMKSLPLAIKEVAPEYVEGKSEWELLNMSTDEILDIMDKLPEKMDEIKAKSARSGRHLTKLGKWLIPQTKHYSWLKAGDILGVGLDAVEAIDVDSTYHMDIEKLEIRIRELAAQNIPILGVVGVVGSTEEGQIDHIHKMVALREKLMKEGIYFYIHVDAAYGGYARAIFLDENDNFIDYDKIDEVYARNNVFKDMKLKDEWLTDDVYNAFKAMSQVESVTIDPHKMGYIPYSAGAIAIKDIRMRDAISYFATYVFEKGADIPALLGAYIMEGSKAGATAAAVWTAHKVLPLNITGYGKLMGASIEGAFRFYNFLKNKKFHVNGKVITAYPLTRPDFNMVDYVFNEEGNTDLEKMNKLNHDFFDYSSYVKGDLYSNEFFTSHTDFAVPDYGNSPLEYVQSLGFTKGEWDRVEKVTILRACALSPYAHDPEVFEDYAAKIEKAMQENLEKVYTYENVMQDNLDKILTYQMN</sequence>
<keyword evidence="7" id="KW-1185">Reference proteome</keyword>